<sequence length="140" mass="15222">MSAFTPRTGDLTPRQAWEALAADPGAVLVDVRTQAEWVFVGLPDLSELGRRVVALEWTSFPDGAHNAQFLTQLEGVAAKDAQVLFLCRSGHRSVAAADGAARAGWLRSFNVLDGFEGDLDHQGHRGARGWRAEGLPWRQS</sequence>
<dbReference type="SUPFAM" id="SSF52821">
    <property type="entry name" value="Rhodanese/Cell cycle control phosphatase"/>
    <property type="match status" value="1"/>
</dbReference>
<keyword evidence="3" id="KW-1185">Reference proteome</keyword>
<evidence type="ECO:0000313" key="3">
    <source>
        <dbReference type="Proteomes" id="UP000321234"/>
    </source>
</evidence>
<dbReference type="Proteomes" id="UP000321234">
    <property type="component" value="Unassembled WGS sequence"/>
</dbReference>
<feature type="domain" description="Rhodanese" evidence="1">
    <location>
        <begin position="22"/>
        <end position="127"/>
    </location>
</feature>
<reference evidence="2 3" key="1">
    <citation type="submission" date="2019-07" db="EMBL/GenBank/DDBJ databases">
        <title>Quadrisphaera sp. strain DD2A genome sequencing and assembly.</title>
        <authorList>
            <person name="Kim I."/>
        </authorList>
    </citation>
    <scope>NUCLEOTIDE SEQUENCE [LARGE SCALE GENOMIC DNA]</scope>
    <source>
        <strain evidence="2 3">DD2A</strain>
    </source>
</reference>
<dbReference type="PANTHER" id="PTHR47377">
    <property type="entry name" value="RHODANESE-LIKE DOMAIN-CONTAINING PROTEIN 4, CHLOROPLASTIC"/>
    <property type="match status" value="1"/>
</dbReference>
<evidence type="ECO:0000313" key="2">
    <source>
        <dbReference type="EMBL" id="TXR57218.1"/>
    </source>
</evidence>
<comment type="caution">
    <text evidence="2">The sequence shown here is derived from an EMBL/GenBank/DDBJ whole genome shotgun (WGS) entry which is preliminary data.</text>
</comment>
<dbReference type="Pfam" id="PF00581">
    <property type="entry name" value="Rhodanese"/>
    <property type="match status" value="1"/>
</dbReference>
<gene>
    <name evidence="2" type="ORF">FMM08_07170</name>
</gene>
<dbReference type="AlphaFoldDB" id="A0A5C8ZJ66"/>
<accession>A0A5C8ZJ66</accession>
<protein>
    <submittedName>
        <fullName evidence="2">Rhodanese-like domain-containing protein</fullName>
    </submittedName>
</protein>
<dbReference type="PANTHER" id="PTHR47377:SF1">
    <property type="entry name" value="RHODANESE-LIKE DOMAIN-CONTAINING PROTEIN 4, CHLOROPLASTIC"/>
    <property type="match status" value="1"/>
</dbReference>
<dbReference type="RefSeq" id="WP_147925635.1">
    <property type="nucleotide sequence ID" value="NZ_VKAC01000003.1"/>
</dbReference>
<dbReference type="EMBL" id="VKAC01000003">
    <property type="protein sequence ID" value="TXR57218.1"/>
    <property type="molecule type" value="Genomic_DNA"/>
</dbReference>
<dbReference type="PROSITE" id="PS50206">
    <property type="entry name" value="RHODANESE_3"/>
    <property type="match status" value="1"/>
</dbReference>
<dbReference type="InterPro" id="IPR001763">
    <property type="entry name" value="Rhodanese-like_dom"/>
</dbReference>
<dbReference type="InterPro" id="IPR044240">
    <property type="entry name" value="STR4-like"/>
</dbReference>
<organism evidence="2 3">
    <name type="scientific">Quadrisphaera setariae</name>
    <dbReference type="NCBI Taxonomy" id="2593304"/>
    <lineage>
        <taxon>Bacteria</taxon>
        <taxon>Bacillati</taxon>
        <taxon>Actinomycetota</taxon>
        <taxon>Actinomycetes</taxon>
        <taxon>Kineosporiales</taxon>
        <taxon>Kineosporiaceae</taxon>
        <taxon>Quadrisphaera</taxon>
    </lineage>
</organism>
<dbReference type="OrthoDB" id="9815890at2"/>
<name>A0A5C8ZJ66_9ACTN</name>
<dbReference type="InterPro" id="IPR036873">
    <property type="entry name" value="Rhodanese-like_dom_sf"/>
</dbReference>
<proteinExistence type="predicted"/>
<dbReference type="SMART" id="SM00450">
    <property type="entry name" value="RHOD"/>
    <property type="match status" value="1"/>
</dbReference>
<dbReference type="Gene3D" id="3.40.250.10">
    <property type="entry name" value="Rhodanese-like domain"/>
    <property type="match status" value="1"/>
</dbReference>
<evidence type="ECO:0000259" key="1">
    <source>
        <dbReference type="PROSITE" id="PS50206"/>
    </source>
</evidence>